<feature type="domain" description="HTH cro/C1-type" evidence="1">
    <location>
        <begin position="23"/>
        <end position="77"/>
    </location>
</feature>
<dbReference type="InterPro" id="IPR011990">
    <property type="entry name" value="TPR-like_helical_dom_sf"/>
</dbReference>
<dbReference type="SUPFAM" id="SSF48452">
    <property type="entry name" value="TPR-like"/>
    <property type="match status" value="1"/>
</dbReference>
<keyword evidence="3" id="KW-1185">Reference proteome</keyword>
<dbReference type="SUPFAM" id="SSF47413">
    <property type="entry name" value="lambda repressor-like DNA-binding domains"/>
    <property type="match status" value="1"/>
</dbReference>
<dbReference type="EMBL" id="CP021434">
    <property type="protein sequence ID" value="ARU60307.1"/>
    <property type="molecule type" value="Genomic_DNA"/>
</dbReference>
<dbReference type="Pfam" id="PF13443">
    <property type="entry name" value="HTH_26"/>
    <property type="match status" value="1"/>
</dbReference>
<dbReference type="KEGG" id="tum:CBW65_03935"/>
<protein>
    <recommendedName>
        <fullName evidence="1">HTH cro/C1-type domain-containing protein</fullName>
    </recommendedName>
</protein>
<accession>A0A1Y0IIM3</accession>
<evidence type="ECO:0000259" key="1">
    <source>
        <dbReference type="PROSITE" id="PS50943"/>
    </source>
</evidence>
<organism evidence="2 3">
    <name type="scientific">Tumebacillus avium</name>
    <dbReference type="NCBI Taxonomy" id="1903704"/>
    <lineage>
        <taxon>Bacteria</taxon>
        <taxon>Bacillati</taxon>
        <taxon>Bacillota</taxon>
        <taxon>Bacilli</taxon>
        <taxon>Bacillales</taxon>
        <taxon>Alicyclobacillaceae</taxon>
        <taxon>Tumebacillus</taxon>
    </lineage>
</organism>
<dbReference type="Proteomes" id="UP000195437">
    <property type="component" value="Chromosome"/>
</dbReference>
<dbReference type="InterPro" id="IPR019734">
    <property type="entry name" value="TPR_rpt"/>
</dbReference>
<proteinExistence type="predicted"/>
<dbReference type="GO" id="GO:0003677">
    <property type="term" value="F:DNA binding"/>
    <property type="evidence" value="ECO:0007669"/>
    <property type="project" value="InterPro"/>
</dbReference>
<dbReference type="OrthoDB" id="2383374at2"/>
<gene>
    <name evidence="2" type="ORF">CBW65_03935</name>
</gene>
<dbReference type="PROSITE" id="PS50943">
    <property type="entry name" value="HTH_CROC1"/>
    <property type="match status" value="1"/>
</dbReference>
<dbReference type="SMART" id="SM00530">
    <property type="entry name" value="HTH_XRE"/>
    <property type="match status" value="1"/>
</dbReference>
<dbReference type="Gene3D" id="1.10.260.40">
    <property type="entry name" value="lambda repressor-like DNA-binding domains"/>
    <property type="match status" value="1"/>
</dbReference>
<dbReference type="AlphaFoldDB" id="A0A1Y0IIM3"/>
<evidence type="ECO:0000313" key="2">
    <source>
        <dbReference type="EMBL" id="ARU60307.1"/>
    </source>
</evidence>
<dbReference type="Pfam" id="PF13374">
    <property type="entry name" value="TPR_10"/>
    <property type="match status" value="1"/>
</dbReference>
<dbReference type="RefSeq" id="WP_087455694.1">
    <property type="nucleotide sequence ID" value="NZ_CP021434.1"/>
</dbReference>
<dbReference type="SMART" id="SM00028">
    <property type="entry name" value="TPR"/>
    <property type="match status" value="3"/>
</dbReference>
<reference evidence="3" key="1">
    <citation type="submission" date="2017-05" db="EMBL/GenBank/DDBJ databases">
        <authorList>
            <person name="Sung H."/>
        </authorList>
    </citation>
    <scope>NUCLEOTIDE SEQUENCE [LARGE SCALE GENOMIC DNA]</scope>
    <source>
        <strain evidence="3">AR23208</strain>
    </source>
</reference>
<evidence type="ECO:0000313" key="3">
    <source>
        <dbReference type="Proteomes" id="UP000195437"/>
    </source>
</evidence>
<dbReference type="InterPro" id="IPR001387">
    <property type="entry name" value="Cro/C1-type_HTH"/>
</dbReference>
<dbReference type="Gene3D" id="1.25.40.10">
    <property type="entry name" value="Tetratricopeptide repeat domain"/>
    <property type="match status" value="1"/>
</dbReference>
<sequence length="394" mass="45079">MATTELTSNGTEQHIPIPMGRRIREILLERKITPNSFYKKVGMGRGTFYDCLDGKRRISPSELRKIAEKLNLTVERIKQEDTSADIKELRGYIAKRIASKRAIQLSESILNVAIGSTEKFEALNDLGLSFFLVKQYKEAFDAWQNATLYAEDLVRRFNDQDRLFKVTKNLIVAHTLQKDFSGLYRLLNKFAPAFEQSKAEYVGALRYSQAMVAFEMGNKEECKTMLYESLEYYRLTDNPRDIGTALHNIAYAESQLGNLEKSLELHEEAFGYLSEYPSTKYVSYKDYSKTLLALGRKSDAARFIQKCLEDIPNEQEEYVTIQAKLLLLYAYSSNSIESAEAVLAMNKVDRSLHMVACKFLMDYYCSIGDSGALMKYYKIMGQHTLASSNSWRGL</sequence>
<name>A0A1Y0IIM3_9BACL</name>
<dbReference type="InterPro" id="IPR010982">
    <property type="entry name" value="Lambda_DNA-bd_dom_sf"/>
</dbReference>
<dbReference type="CDD" id="cd00093">
    <property type="entry name" value="HTH_XRE"/>
    <property type="match status" value="1"/>
</dbReference>